<accession>A0A225D4J3</accession>
<dbReference type="EMBL" id="NIDE01000017">
    <property type="protein sequence ID" value="OWK36521.1"/>
    <property type="molecule type" value="Genomic_DNA"/>
</dbReference>
<evidence type="ECO:0000313" key="2">
    <source>
        <dbReference type="Proteomes" id="UP000214646"/>
    </source>
</evidence>
<dbReference type="Proteomes" id="UP000214646">
    <property type="component" value="Unassembled WGS sequence"/>
</dbReference>
<sequence length="40" mass="4743">MIVRESNLGDLKVFCQLFLPEQSTTQVLIRKTWPSRFRFG</sequence>
<proteinExistence type="predicted"/>
<name>A0A225D4J3_9BACT</name>
<evidence type="ECO:0000313" key="1">
    <source>
        <dbReference type="EMBL" id="OWK36521.1"/>
    </source>
</evidence>
<comment type="caution">
    <text evidence="1">The sequence shown here is derived from an EMBL/GenBank/DDBJ whole genome shotgun (WGS) entry which is preliminary data.</text>
</comment>
<reference evidence="2" key="1">
    <citation type="submission" date="2017-06" db="EMBL/GenBank/DDBJ databases">
        <title>Genome analysis of Fimbriiglobus ruber SP5, the first member of the order Planctomycetales with confirmed chitinolytic capability.</title>
        <authorList>
            <person name="Ravin N.V."/>
            <person name="Rakitin A.L."/>
            <person name="Ivanova A.A."/>
            <person name="Beletsky A.V."/>
            <person name="Kulichevskaya I.S."/>
            <person name="Mardanov A.V."/>
            <person name="Dedysh S.N."/>
        </authorList>
    </citation>
    <scope>NUCLEOTIDE SEQUENCE [LARGE SCALE GENOMIC DNA]</scope>
    <source>
        <strain evidence="2">SP5</strain>
    </source>
</reference>
<organism evidence="1 2">
    <name type="scientific">Fimbriiglobus ruber</name>
    <dbReference type="NCBI Taxonomy" id="1908690"/>
    <lineage>
        <taxon>Bacteria</taxon>
        <taxon>Pseudomonadati</taxon>
        <taxon>Planctomycetota</taxon>
        <taxon>Planctomycetia</taxon>
        <taxon>Gemmatales</taxon>
        <taxon>Gemmataceae</taxon>
        <taxon>Fimbriiglobus</taxon>
    </lineage>
</organism>
<protein>
    <submittedName>
        <fullName evidence="1">Uncharacterized protein</fullName>
    </submittedName>
</protein>
<dbReference type="AlphaFoldDB" id="A0A225D4J3"/>
<gene>
    <name evidence="1" type="ORF">FRUB_09084</name>
</gene>
<keyword evidence="2" id="KW-1185">Reference proteome</keyword>